<dbReference type="Proteomes" id="UP000504882">
    <property type="component" value="Unassembled WGS sequence"/>
</dbReference>
<evidence type="ECO:0000313" key="6">
    <source>
        <dbReference type="Proteomes" id="UP000504882"/>
    </source>
</evidence>
<dbReference type="Gene3D" id="3.40.50.2300">
    <property type="match status" value="2"/>
</dbReference>
<feature type="domain" description="HTH deoR-type" evidence="4">
    <location>
        <begin position="3"/>
        <end position="58"/>
    </location>
</feature>
<dbReference type="SUPFAM" id="SSF53822">
    <property type="entry name" value="Periplasmic binding protein-like I"/>
    <property type="match status" value="1"/>
</dbReference>
<dbReference type="PROSITE" id="PS51000">
    <property type="entry name" value="HTH_DEOR_2"/>
    <property type="match status" value="1"/>
</dbReference>
<organism evidence="5 6">
    <name type="scientific">Occultella glacieicola</name>
    <dbReference type="NCBI Taxonomy" id="2518684"/>
    <lineage>
        <taxon>Bacteria</taxon>
        <taxon>Bacillati</taxon>
        <taxon>Actinomycetota</taxon>
        <taxon>Actinomycetes</taxon>
        <taxon>Micrococcales</taxon>
        <taxon>Ruaniaceae</taxon>
        <taxon>Occultella</taxon>
    </lineage>
</organism>
<comment type="caution">
    <text evidence="5">The sequence shown here is derived from an EMBL/GenBank/DDBJ whole genome shotgun (WGS) entry which is preliminary data.</text>
</comment>
<keyword evidence="2" id="KW-0238">DNA-binding</keyword>
<name>A0ABY2DZL2_9MICO</name>
<dbReference type="PANTHER" id="PTHR30146:SF109">
    <property type="entry name" value="HTH-TYPE TRANSCRIPTIONAL REGULATOR GALS"/>
    <property type="match status" value="1"/>
</dbReference>
<dbReference type="Pfam" id="PF13377">
    <property type="entry name" value="Peripla_BP_3"/>
    <property type="match status" value="1"/>
</dbReference>
<reference evidence="5 6" key="1">
    <citation type="submission" date="2019-03" db="EMBL/GenBank/DDBJ databases">
        <title>Genomic features of bacteria from cold environments.</title>
        <authorList>
            <person name="Shen L."/>
        </authorList>
    </citation>
    <scope>NUCLEOTIDE SEQUENCE [LARGE SCALE GENOMIC DNA]</scope>
    <source>
        <strain evidence="6">T3246-1</strain>
    </source>
</reference>
<dbReference type="InterPro" id="IPR001034">
    <property type="entry name" value="DeoR_HTH"/>
</dbReference>
<dbReference type="InterPro" id="IPR018356">
    <property type="entry name" value="Tscrpt_reg_HTH_DeoR_CS"/>
</dbReference>
<dbReference type="InterPro" id="IPR036390">
    <property type="entry name" value="WH_DNA-bd_sf"/>
</dbReference>
<sequence length="361" mass="39416">MVRAARHDRLLRLVRTEGVIVVSRAAASLGVTEVTIRRDLAELAEAGLLERVHGGAVLPSPAGPGAPRARPALRIGFLTPNVTYYFGAVIKGAESAASALGYRLIYGAHFSRTTTELRRLDQLGQLDVDGLIVTPGHESEAKLATYQRLDEISTPLVVCERPLSFPDLQVERDRVSSDHAYGALLGLQHLASLGHHRVTWVSVPTATFAALEQGVTRARATVDLDLQDLGCALPWEAGRPQAKAIVRVLDAIERHDSTALFIHSDIQAVTVLEAVLERGWRVPEDLTLLTYDDELAADASIPISAVSPAKRELGTRAVELLHRRIEDRTHSAPIEQAMLLPRLQVRASSGPPRRHPLERQE</sequence>
<keyword evidence="1" id="KW-0805">Transcription regulation</keyword>
<evidence type="ECO:0000313" key="5">
    <source>
        <dbReference type="EMBL" id="TDE89528.1"/>
    </source>
</evidence>
<dbReference type="PANTHER" id="PTHR30146">
    <property type="entry name" value="LACI-RELATED TRANSCRIPTIONAL REPRESSOR"/>
    <property type="match status" value="1"/>
</dbReference>
<evidence type="ECO:0000256" key="2">
    <source>
        <dbReference type="ARBA" id="ARBA00023125"/>
    </source>
</evidence>
<protein>
    <submittedName>
        <fullName evidence="5">DeoR family transcriptional regulator</fullName>
    </submittedName>
</protein>
<dbReference type="Pfam" id="PF08220">
    <property type="entry name" value="HTH_DeoR"/>
    <property type="match status" value="1"/>
</dbReference>
<keyword evidence="6" id="KW-1185">Reference proteome</keyword>
<dbReference type="PROSITE" id="PS00894">
    <property type="entry name" value="HTH_DEOR_1"/>
    <property type="match status" value="1"/>
</dbReference>
<gene>
    <name evidence="5" type="ORF">EXU48_20395</name>
</gene>
<dbReference type="InterPro" id="IPR046335">
    <property type="entry name" value="LacI/GalR-like_sensor"/>
</dbReference>
<dbReference type="InterPro" id="IPR028082">
    <property type="entry name" value="Peripla_BP_I"/>
</dbReference>
<evidence type="ECO:0000256" key="1">
    <source>
        <dbReference type="ARBA" id="ARBA00023015"/>
    </source>
</evidence>
<evidence type="ECO:0000256" key="3">
    <source>
        <dbReference type="ARBA" id="ARBA00023163"/>
    </source>
</evidence>
<accession>A0ABY2DZL2</accession>
<dbReference type="SMART" id="SM00420">
    <property type="entry name" value="HTH_DEOR"/>
    <property type="match status" value="1"/>
</dbReference>
<proteinExistence type="predicted"/>
<keyword evidence="3" id="KW-0804">Transcription</keyword>
<dbReference type="CDD" id="cd06267">
    <property type="entry name" value="PBP1_LacI_sugar_binding-like"/>
    <property type="match status" value="1"/>
</dbReference>
<evidence type="ECO:0000259" key="4">
    <source>
        <dbReference type="PROSITE" id="PS51000"/>
    </source>
</evidence>
<dbReference type="SUPFAM" id="SSF46785">
    <property type="entry name" value="Winged helix' DNA-binding domain"/>
    <property type="match status" value="1"/>
</dbReference>
<dbReference type="EMBL" id="SMNA01000012">
    <property type="protein sequence ID" value="TDE89528.1"/>
    <property type="molecule type" value="Genomic_DNA"/>
</dbReference>
<dbReference type="PRINTS" id="PR00037">
    <property type="entry name" value="HTHLACR"/>
</dbReference>